<dbReference type="Proteomes" id="UP000317043">
    <property type="component" value="Unassembled WGS sequence"/>
</dbReference>
<gene>
    <name evidence="1" type="ORF">FB566_1766</name>
</gene>
<protein>
    <submittedName>
        <fullName evidence="1">Uncharacterized protein</fullName>
    </submittedName>
</protein>
<dbReference type="EMBL" id="VFOW01000001">
    <property type="protein sequence ID" value="TQL76243.1"/>
    <property type="molecule type" value="Genomic_DNA"/>
</dbReference>
<organism evidence="1 2">
    <name type="scientific">Stackebrandtia endophytica</name>
    <dbReference type="NCBI Taxonomy" id="1496996"/>
    <lineage>
        <taxon>Bacteria</taxon>
        <taxon>Bacillati</taxon>
        <taxon>Actinomycetota</taxon>
        <taxon>Actinomycetes</taxon>
        <taxon>Glycomycetales</taxon>
        <taxon>Glycomycetaceae</taxon>
        <taxon>Stackebrandtia</taxon>
    </lineage>
</organism>
<proteinExistence type="predicted"/>
<dbReference type="AlphaFoldDB" id="A0A543AUI2"/>
<reference evidence="1 2" key="1">
    <citation type="submission" date="2019-06" db="EMBL/GenBank/DDBJ databases">
        <title>Sequencing the genomes of 1000 actinobacteria strains.</title>
        <authorList>
            <person name="Klenk H.-P."/>
        </authorList>
    </citation>
    <scope>NUCLEOTIDE SEQUENCE [LARGE SCALE GENOMIC DNA]</scope>
    <source>
        <strain evidence="1 2">DSM 45928</strain>
    </source>
</reference>
<comment type="caution">
    <text evidence="1">The sequence shown here is derived from an EMBL/GenBank/DDBJ whole genome shotgun (WGS) entry which is preliminary data.</text>
</comment>
<keyword evidence="2" id="KW-1185">Reference proteome</keyword>
<name>A0A543AUI2_9ACTN</name>
<evidence type="ECO:0000313" key="1">
    <source>
        <dbReference type="EMBL" id="TQL76243.1"/>
    </source>
</evidence>
<sequence>MHVEPRFRRQIKALITKDPSARALNDALSEADRIRFNRYGEAVVAVLLRPRFGDATAADLTALTTAIVAGHRVERRPVNALVIEHVLLAAFGLPSLFDTAEVPAYIVSGSAAAVIRHERDTRPDVARKADAILDAAEAALRTQTG</sequence>
<dbReference type="InParanoid" id="A0A543AUI2"/>
<accession>A0A543AUI2</accession>
<dbReference type="OrthoDB" id="4199780at2"/>
<dbReference type="RefSeq" id="WP_142037349.1">
    <property type="nucleotide sequence ID" value="NZ_JBHTGS010000001.1"/>
</dbReference>
<evidence type="ECO:0000313" key="2">
    <source>
        <dbReference type="Proteomes" id="UP000317043"/>
    </source>
</evidence>